<evidence type="ECO:0000313" key="5">
    <source>
        <dbReference type="Proteomes" id="UP000318741"/>
    </source>
</evidence>
<dbReference type="OrthoDB" id="241885at2"/>
<evidence type="ECO:0000259" key="3">
    <source>
        <dbReference type="PROSITE" id="PS51186"/>
    </source>
</evidence>
<feature type="domain" description="N-acetyltransferase" evidence="3">
    <location>
        <begin position="3"/>
        <end position="196"/>
    </location>
</feature>
<evidence type="ECO:0000313" key="4">
    <source>
        <dbReference type="EMBL" id="QDT15648.1"/>
    </source>
</evidence>
<dbReference type="EMBL" id="CP036265">
    <property type="protein sequence ID" value="QDT15648.1"/>
    <property type="molecule type" value="Genomic_DNA"/>
</dbReference>
<dbReference type="Proteomes" id="UP000318741">
    <property type="component" value="Chromosome"/>
</dbReference>
<gene>
    <name evidence="4" type="primary">mshD</name>
    <name evidence="4" type="ORF">CA12_17330</name>
</gene>
<organism evidence="4 5">
    <name type="scientific">Alienimonas californiensis</name>
    <dbReference type="NCBI Taxonomy" id="2527989"/>
    <lineage>
        <taxon>Bacteria</taxon>
        <taxon>Pseudomonadati</taxon>
        <taxon>Planctomycetota</taxon>
        <taxon>Planctomycetia</taxon>
        <taxon>Planctomycetales</taxon>
        <taxon>Planctomycetaceae</taxon>
        <taxon>Alienimonas</taxon>
    </lineage>
</organism>
<sequence length="334" mass="35506">MPLTLRRFRNGDPPALVRLWNAAGLGRGAVQGLTIDVFDHLVLAQQHFDPRGLIVAVETADGADADPGGNVPRRHGRTVGFALSGLLPQRPGTEECVGAVDAVLVHPDARGRGVGRRLMAAAVESLRQRGASRILAGGGPAESPFLVGLYGGSAPAGFLDSDPAARPFATACGFRERGRTVILQRPTDLRERAGFQVLAARRHAALRTAPPLESNRWWATRFGRLDTLRFELAARGRDASPGPATAGVTLVGLDLYGPAWDRRAVGLRDLATGPGGGQPHLHALILETTRRLREEAVDLLEIHADAADAAALALLSRIGFSPIDQGTRFELAED</sequence>
<dbReference type="EC" id="2.3.1.189" evidence="4"/>
<keyword evidence="5" id="KW-1185">Reference proteome</keyword>
<dbReference type="Gene3D" id="3.40.630.30">
    <property type="match status" value="1"/>
</dbReference>
<dbReference type="PROSITE" id="PS51186">
    <property type="entry name" value="GNAT"/>
    <property type="match status" value="1"/>
</dbReference>
<protein>
    <submittedName>
        <fullName evidence="4">Mycothiol acetyltransferase</fullName>
        <ecNumber evidence="4">2.3.1.189</ecNumber>
    </submittedName>
</protein>
<dbReference type="InterPro" id="IPR000182">
    <property type="entry name" value="GNAT_dom"/>
</dbReference>
<accession>A0A517P8E1</accession>
<dbReference type="AlphaFoldDB" id="A0A517P8E1"/>
<evidence type="ECO:0000256" key="1">
    <source>
        <dbReference type="ARBA" id="ARBA00022679"/>
    </source>
</evidence>
<reference evidence="4 5" key="1">
    <citation type="submission" date="2019-02" db="EMBL/GenBank/DDBJ databases">
        <title>Deep-cultivation of Planctomycetes and their phenomic and genomic characterization uncovers novel biology.</title>
        <authorList>
            <person name="Wiegand S."/>
            <person name="Jogler M."/>
            <person name="Boedeker C."/>
            <person name="Pinto D."/>
            <person name="Vollmers J."/>
            <person name="Rivas-Marin E."/>
            <person name="Kohn T."/>
            <person name="Peeters S.H."/>
            <person name="Heuer A."/>
            <person name="Rast P."/>
            <person name="Oberbeckmann S."/>
            <person name="Bunk B."/>
            <person name="Jeske O."/>
            <person name="Meyerdierks A."/>
            <person name="Storesund J.E."/>
            <person name="Kallscheuer N."/>
            <person name="Luecker S."/>
            <person name="Lage O.M."/>
            <person name="Pohl T."/>
            <person name="Merkel B.J."/>
            <person name="Hornburger P."/>
            <person name="Mueller R.-W."/>
            <person name="Bruemmer F."/>
            <person name="Labrenz M."/>
            <person name="Spormann A.M."/>
            <person name="Op den Camp H."/>
            <person name="Overmann J."/>
            <person name="Amann R."/>
            <person name="Jetten M.S.M."/>
            <person name="Mascher T."/>
            <person name="Medema M.H."/>
            <person name="Devos D.P."/>
            <person name="Kaster A.-K."/>
            <person name="Ovreas L."/>
            <person name="Rohde M."/>
            <person name="Galperin M.Y."/>
            <person name="Jogler C."/>
        </authorList>
    </citation>
    <scope>NUCLEOTIDE SEQUENCE [LARGE SCALE GENOMIC DNA]</scope>
    <source>
        <strain evidence="4 5">CA12</strain>
    </source>
</reference>
<dbReference type="GO" id="GO:0035447">
    <property type="term" value="F:mycothiol synthase activity"/>
    <property type="evidence" value="ECO:0007669"/>
    <property type="project" value="UniProtKB-EC"/>
</dbReference>
<name>A0A517P8E1_9PLAN</name>
<keyword evidence="2 4" id="KW-0012">Acyltransferase</keyword>
<dbReference type="SUPFAM" id="SSF55729">
    <property type="entry name" value="Acyl-CoA N-acyltransferases (Nat)"/>
    <property type="match status" value="1"/>
</dbReference>
<dbReference type="PANTHER" id="PTHR43877">
    <property type="entry name" value="AMINOALKYLPHOSPHONATE N-ACETYLTRANSFERASE-RELATED-RELATED"/>
    <property type="match status" value="1"/>
</dbReference>
<proteinExistence type="predicted"/>
<dbReference type="Pfam" id="PF00583">
    <property type="entry name" value="Acetyltransf_1"/>
    <property type="match status" value="1"/>
</dbReference>
<dbReference type="RefSeq" id="WP_145358558.1">
    <property type="nucleotide sequence ID" value="NZ_CP036265.1"/>
</dbReference>
<keyword evidence="1 4" id="KW-0808">Transferase</keyword>
<dbReference type="PANTHER" id="PTHR43877:SF1">
    <property type="entry name" value="ACETYLTRANSFERASE"/>
    <property type="match status" value="1"/>
</dbReference>
<evidence type="ECO:0000256" key="2">
    <source>
        <dbReference type="ARBA" id="ARBA00023315"/>
    </source>
</evidence>
<dbReference type="KEGG" id="acaf:CA12_17330"/>
<dbReference type="InterPro" id="IPR016181">
    <property type="entry name" value="Acyl_CoA_acyltransferase"/>
</dbReference>
<dbReference type="InterPro" id="IPR050832">
    <property type="entry name" value="Bact_Acetyltransf"/>
</dbReference>
<dbReference type="CDD" id="cd04301">
    <property type="entry name" value="NAT_SF"/>
    <property type="match status" value="1"/>
</dbReference>